<keyword evidence="2" id="KW-0695">RNA-directed DNA polymerase</keyword>
<comment type="caution">
    <text evidence="2">The sequence shown here is derived from an EMBL/GenBank/DDBJ whole genome shotgun (WGS) entry which is preliminary data.</text>
</comment>
<feature type="region of interest" description="Disordered" evidence="1">
    <location>
        <begin position="481"/>
        <end position="500"/>
    </location>
</feature>
<feature type="compositionally biased region" description="Polar residues" evidence="1">
    <location>
        <begin position="395"/>
        <end position="427"/>
    </location>
</feature>
<evidence type="ECO:0000313" key="2">
    <source>
        <dbReference type="EMBL" id="GEU51100.1"/>
    </source>
</evidence>
<feature type="region of interest" description="Disordered" evidence="1">
    <location>
        <begin position="377"/>
        <end position="428"/>
    </location>
</feature>
<organism evidence="2">
    <name type="scientific">Tanacetum cinerariifolium</name>
    <name type="common">Dalmatian daisy</name>
    <name type="synonym">Chrysanthemum cinerariifolium</name>
    <dbReference type="NCBI Taxonomy" id="118510"/>
    <lineage>
        <taxon>Eukaryota</taxon>
        <taxon>Viridiplantae</taxon>
        <taxon>Streptophyta</taxon>
        <taxon>Embryophyta</taxon>
        <taxon>Tracheophyta</taxon>
        <taxon>Spermatophyta</taxon>
        <taxon>Magnoliopsida</taxon>
        <taxon>eudicotyledons</taxon>
        <taxon>Gunneridae</taxon>
        <taxon>Pentapetalae</taxon>
        <taxon>asterids</taxon>
        <taxon>campanulids</taxon>
        <taxon>Asterales</taxon>
        <taxon>Asteraceae</taxon>
        <taxon>Asteroideae</taxon>
        <taxon>Anthemideae</taxon>
        <taxon>Anthemidinae</taxon>
        <taxon>Tanacetum</taxon>
    </lineage>
</organism>
<gene>
    <name evidence="2" type="ORF">Tci_023078</name>
</gene>
<proteinExistence type="predicted"/>
<protein>
    <submittedName>
        <fullName evidence="2">RNA-directed DNA polymerase, eukaryota, reverse transcriptase zinc-binding domain protein</fullName>
    </submittedName>
</protein>
<reference evidence="2" key="1">
    <citation type="journal article" date="2019" name="Sci. Rep.">
        <title>Draft genome of Tanacetum cinerariifolium, the natural source of mosquito coil.</title>
        <authorList>
            <person name="Yamashiro T."/>
            <person name="Shiraishi A."/>
            <person name="Satake H."/>
            <person name="Nakayama K."/>
        </authorList>
    </citation>
    <scope>NUCLEOTIDE SEQUENCE</scope>
</reference>
<dbReference type="GO" id="GO:0003964">
    <property type="term" value="F:RNA-directed DNA polymerase activity"/>
    <property type="evidence" value="ECO:0007669"/>
    <property type="project" value="UniProtKB-KW"/>
</dbReference>
<dbReference type="EMBL" id="BKCJ010002815">
    <property type="protein sequence ID" value="GEU51100.1"/>
    <property type="molecule type" value="Genomic_DNA"/>
</dbReference>
<accession>A0A6L2KQP7</accession>
<keyword evidence="2" id="KW-0808">Transferase</keyword>
<keyword evidence="2" id="KW-0548">Nucleotidyltransferase</keyword>
<evidence type="ECO:0000256" key="1">
    <source>
        <dbReference type="SAM" id="MobiDB-lite"/>
    </source>
</evidence>
<dbReference type="AlphaFoldDB" id="A0A6L2KQP7"/>
<sequence length="829" mass="94214">MVFASKDPLKFNDLMATPIYFSKYVLNGLKIENLTQYILLGPAFNLLKGTCSSSIKLEYNFQECLNDLTNKLDWNNLKGDHYPFDLSKHLPLHGLPGHRTIAADYFFNNDLEYLKTSDPEVTYTTSIMKTKAARYEVKGTEDLVILSVKSVSVKKLHGYGHLEEIVVKRYDQQLYKFKERDFVDLHINDIKDTLLVVQHKLFHLNGSDIVDIIMALHLDKQKRVLRADELYKLSDGTLKSVRDEIHYRVLEFCLNYNPEMPKRKWTAVDRKRSGLMIDLINKQLHEREIIKNLERLVGAKELEMDYKLMTQVEVAGKDGNKKKEKKNKGLLRASKINDIEGKAMGKDGLLRASKINDIEGKAMGKDGNPLRRAVHGVHGVNDNDKGYSNEKMNIGTGSNKNNESLNDTSVSNPVTLTSTNNAPTNTSHAHDVIRPEMVTPSVNFGFGKEDEFWSSSKSPIRSVYEVTEGGETIRSDFYEVSSSDGTKENGNPDVTSSVSTDKNMLVNGEHVNMENGWAAPVNEFHTTKGMEQVLEQGPWLIRNISLILTKWTLNLTLSKDKMLLQALCALKLGVWWVPMDLNESETQHNIGDPSTIMIEEAKKVQTDESDSEVDKDIIVETKKYKTNGASTPSSQVLNLSMCAILESHVEISRLSQVCSKVFKGWDWTSNASYCRKGCRIILGWNTDVVNVVLIAQTDQAMHIKIFHKATNTIIYGSIIYASNCNIERRQLWDNLNLHKRVTRGNSWILMGDFNGAYGMFQPYRLSYHSPAVIKIPSLMSGKPKPFKFSNFLAYKNEFQEVVTRYWSVQINGYRMYQITAKLKALKKLK</sequence>
<name>A0A6L2KQP7_TANCI</name>
<dbReference type="SUPFAM" id="SSF56219">
    <property type="entry name" value="DNase I-like"/>
    <property type="match status" value="1"/>
</dbReference>
<dbReference type="InterPro" id="IPR036691">
    <property type="entry name" value="Endo/exonu/phosph_ase_sf"/>
</dbReference>